<dbReference type="CDD" id="cd08071">
    <property type="entry name" value="MPN_DUF2466"/>
    <property type="match status" value="1"/>
</dbReference>
<dbReference type="PROSITE" id="PS01302">
    <property type="entry name" value="UPF0758"/>
    <property type="match status" value="1"/>
</dbReference>
<dbReference type="PROSITE" id="PS50249">
    <property type="entry name" value="MPN"/>
    <property type="match status" value="1"/>
</dbReference>
<evidence type="ECO:0000256" key="7">
    <source>
        <dbReference type="RuleBase" id="RU003797"/>
    </source>
</evidence>
<feature type="domain" description="MPN" evidence="8">
    <location>
        <begin position="103"/>
        <end position="226"/>
    </location>
</feature>
<evidence type="ECO:0000256" key="6">
    <source>
        <dbReference type="ARBA" id="ARBA00023049"/>
    </source>
</evidence>
<dbReference type="SUPFAM" id="SSF102712">
    <property type="entry name" value="JAB1/MPN domain"/>
    <property type="match status" value="1"/>
</dbReference>
<protein>
    <submittedName>
        <fullName evidence="9">DNA repair protein RadC</fullName>
    </submittedName>
</protein>
<dbReference type="InterPro" id="IPR010994">
    <property type="entry name" value="RuvA_2-like"/>
</dbReference>
<evidence type="ECO:0000256" key="4">
    <source>
        <dbReference type="ARBA" id="ARBA00022801"/>
    </source>
</evidence>
<evidence type="ECO:0000256" key="2">
    <source>
        <dbReference type="ARBA" id="ARBA00022670"/>
    </source>
</evidence>
<keyword evidence="3" id="KW-0479">Metal-binding</keyword>
<keyword evidence="10" id="KW-1185">Reference proteome</keyword>
<dbReference type="NCBIfam" id="TIGR00608">
    <property type="entry name" value="radc"/>
    <property type="match status" value="1"/>
</dbReference>
<organism evidence="9 10">
    <name type="scientific">Nocardia implantans</name>
    <dbReference type="NCBI Taxonomy" id="3108168"/>
    <lineage>
        <taxon>Bacteria</taxon>
        <taxon>Bacillati</taxon>
        <taxon>Actinomycetota</taxon>
        <taxon>Actinomycetes</taxon>
        <taxon>Mycobacteriales</taxon>
        <taxon>Nocardiaceae</taxon>
        <taxon>Nocardia</taxon>
    </lineage>
</organism>
<dbReference type="EMBL" id="JAYKYQ010000006">
    <property type="protein sequence ID" value="MEB3511579.1"/>
    <property type="molecule type" value="Genomic_DNA"/>
</dbReference>
<evidence type="ECO:0000256" key="5">
    <source>
        <dbReference type="ARBA" id="ARBA00022833"/>
    </source>
</evidence>
<dbReference type="PANTHER" id="PTHR30471:SF3">
    <property type="entry name" value="UPF0758 PROTEIN YEES-RELATED"/>
    <property type="match status" value="1"/>
</dbReference>
<evidence type="ECO:0000256" key="1">
    <source>
        <dbReference type="ARBA" id="ARBA00010243"/>
    </source>
</evidence>
<keyword evidence="5" id="KW-0862">Zinc</keyword>
<dbReference type="InterPro" id="IPR025657">
    <property type="entry name" value="RadC_JAB"/>
</dbReference>
<dbReference type="NCBIfam" id="NF000642">
    <property type="entry name" value="PRK00024.1"/>
    <property type="match status" value="1"/>
</dbReference>
<dbReference type="Pfam" id="PF04002">
    <property type="entry name" value="RadC"/>
    <property type="match status" value="1"/>
</dbReference>
<evidence type="ECO:0000313" key="9">
    <source>
        <dbReference type="EMBL" id="MEB3511579.1"/>
    </source>
</evidence>
<evidence type="ECO:0000259" key="8">
    <source>
        <dbReference type="PROSITE" id="PS50249"/>
    </source>
</evidence>
<dbReference type="SUPFAM" id="SSF47781">
    <property type="entry name" value="RuvA domain 2-like"/>
    <property type="match status" value="1"/>
</dbReference>
<dbReference type="InterPro" id="IPR037518">
    <property type="entry name" value="MPN"/>
</dbReference>
<dbReference type="Proteomes" id="UP001348098">
    <property type="component" value="Unassembled WGS sequence"/>
</dbReference>
<gene>
    <name evidence="9" type="primary">radC</name>
    <name evidence="9" type="ORF">U3653_16245</name>
</gene>
<keyword evidence="6" id="KW-0482">Metalloprotease</keyword>
<keyword evidence="4" id="KW-0378">Hydrolase</keyword>
<reference evidence="9 10" key="1">
    <citation type="submission" date="2023-12" db="EMBL/GenBank/DDBJ databases">
        <title>novel species in genus Nocarida.</title>
        <authorList>
            <person name="Li Z."/>
        </authorList>
    </citation>
    <scope>NUCLEOTIDE SEQUENCE [LARGE SCALE GENOMIC DNA]</scope>
    <source>
        <strain evidence="9 10">CDC186</strain>
    </source>
</reference>
<accession>A0ABU6AVX7</accession>
<evidence type="ECO:0000313" key="10">
    <source>
        <dbReference type="Proteomes" id="UP001348098"/>
    </source>
</evidence>
<dbReference type="RefSeq" id="WP_195080502.1">
    <property type="nucleotide sequence ID" value="NZ_JAYESH010000020.1"/>
</dbReference>
<dbReference type="Gene3D" id="3.40.140.10">
    <property type="entry name" value="Cytidine Deaminase, domain 2"/>
    <property type="match status" value="1"/>
</dbReference>
<name>A0ABU6AVX7_9NOCA</name>
<dbReference type="InterPro" id="IPR046778">
    <property type="entry name" value="UPF0758_N"/>
</dbReference>
<evidence type="ECO:0000256" key="3">
    <source>
        <dbReference type="ARBA" id="ARBA00022723"/>
    </source>
</evidence>
<keyword evidence="2" id="KW-0645">Protease</keyword>
<dbReference type="Pfam" id="PF20582">
    <property type="entry name" value="UPF0758_N"/>
    <property type="match status" value="1"/>
</dbReference>
<sequence length="234" mass="24775">MAVSLIDVPVTQRPRERLLALGPQALSDAELLALLLRHGRRGASALDLAVELLVEHGGLAGLSSARPEELSRRAGIGVAKAAAIIAAFHLGARARGRPDASIRLTSPADVAAAALPLFAGCRVERLLVLVCDAQNRLRQKVFVAEGAVDQVSVPVREVLNTVLRHDGRAFAIVHNHPSGDPTPSSDDRHTTTLLIEAARTVGLRFLDHVVLAGERWTSAPRFTGLPEPPSPGTA</sequence>
<proteinExistence type="inferred from homology"/>
<comment type="similarity">
    <text evidence="1 7">Belongs to the UPF0758 family.</text>
</comment>
<dbReference type="InterPro" id="IPR020891">
    <property type="entry name" value="UPF0758_CS"/>
</dbReference>
<dbReference type="InterPro" id="IPR001405">
    <property type="entry name" value="UPF0758"/>
</dbReference>
<dbReference type="PANTHER" id="PTHR30471">
    <property type="entry name" value="DNA REPAIR PROTEIN RADC"/>
    <property type="match status" value="1"/>
</dbReference>
<comment type="caution">
    <text evidence="9">The sequence shown here is derived from an EMBL/GenBank/DDBJ whole genome shotgun (WGS) entry which is preliminary data.</text>
</comment>